<accession>A0ABN3BA47</accession>
<organism evidence="2 3">
    <name type="scientific">Streptomyces bangladeshensis</name>
    <dbReference type="NCBI Taxonomy" id="295352"/>
    <lineage>
        <taxon>Bacteria</taxon>
        <taxon>Bacillati</taxon>
        <taxon>Actinomycetota</taxon>
        <taxon>Actinomycetes</taxon>
        <taxon>Kitasatosporales</taxon>
        <taxon>Streptomycetaceae</taxon>
        <taxon>Streptomyces</taxon>
    </lineage>
</organism>
<feature type="compositionally biased region" description="Basic and acidic residues" evidence="1">
    <location>
        <begin position="51"/>
        <end position="61"/>
    </location>
</feature>
<protein>
    <submittedName>
        <fullName evidence="2">Uncharacterized protein</fullName>
    </submittedName>
</protein>
<gene>
    <name evidence="2" type="ORF">GCM10009787_05440</name>
</gene>
<keyword evidence="3" id="KW-1185">Reference proteome</keyword>
<comment type="caution">
    <text evidence="2">The sequence shown here is derived from an EMBL/GenBank/DDBJ whole genome shotgun (WGS) entry which is preliminary data.</text>
</comment>
<evidence type="ECO:0000313" key="2">
    <source>
        <dbReference type="EMBL" id="GAA2191576.1"/>
    </source>
</evidence>
<sequence length="156" mass="17371">MSVLWNARIEEIGDSRLTLRVTAAHPDSGEVPDSAAFALRLLVDGRERAAGDTSVRGRDADPGAATEIIDSVTVTDRRDGPFEERAEKRRIEDRLRARGLRPEDTRTWRAAFEDAWREVWQDASRLPRARLVIGVRDASWLAGLNAGDSWESAAYG</sequence>
<feature type="region of interest" description="Disordered" evidence="1">
    <location>
        <begin position="51"/>
        <end position="70"/>
    </location>
</feature>
<reference evidence="2 3" key="1">
    <citation type="journal article" date="2019" name="Int. J. Syst. Evol. Microbiol.">
        <title>The Global Catalogue of Microorganisms (GCM) 10K type strain sequencing project: providing services to taxonomists for standard genome sequencing and annotation.</title>
        <authorList>
            <consortium name="The Broad Institute Genomics Platform"/>
            <consortium name="The Broad Institute Genome Sequencing Center for Infectious Disease"/>
            <person name="Wu L."/>
            <person name="Ma J."/>
        </authorList>
    </citation>
    <scope>NUCLEOTIDE SEQUENCE [LARGE SCALE GENOMIC DNA]</scope>
    <source>
        <strain evidence="2 3">JCM 14924</strain>
    </source>
</reference>
<evidence type="ECO:0000313" key="3">
    <source>
        <dbReference type="Proteomes" id="UP001501391"/>
    </source>
</evidence>
<name>A0ABN3BA47_9ACTN</name>
<dbReference type="EMBL" id="BAAAOQ010000002">
    <property type="protein sequence ID" value="GAA2191576.1"/>
    <property type="molecule type" value="Genomic_DNA"/>
</dbReference>
<dbReference type="Proteomes" id="UP001501391">
    <property type="component" value="Unassembled WGS sequence"/>
</dbReference>
<proteinExistence type="predicted"/>
<dbReference type="RefSeq" id="WP_221334533.1">
    <property type="nucleotide sequence ID" value="NZ_BAAAOQ010000002.1"/>
</dbReference>
<evidence type="ECO:0000256" key="1">
    <source>
        <dbReference type="SAM" id="MobiDB-lite"/>
    </source>
</evidence>